<keyword evidence="5" id="KW-0500">Molybdenum</keyword>
<dbReference type="GO" id="GO:0043546">
    <property type="term" value="F:molybdopterin cofactor binding"/>
    <property type="evidence" value="ECO:0007669"/>
    <property type="project" value="InterPro"/>
</dbReference>
<dbReference type="InterPro" id="IPR037951">
    <property type="entry name" value="MopB_CT_YdeP"/>
</dbReference>
<dbReference type="InterPro" id="IPR009010">
    <property type="entry name" value="Asp_de-COase-like_dom_sf"/>
</dbReference>
<dbReference type="Gene3D" id="2.40.40.20">
    <property type="match status" value="1"/>
</dbReference>
<dbReference type="RefSeq" id="WP_147930304.1">
    <property type="nucleotide sequence ID" value="NZ_VOXD01000010.1"/>
</dbReference>
<name>A0A5C7FUJ0_9BACT</name>
<feature type="domain" description="Molybdopterin dinucleotide-binding" evidence="11">
    <location>
        <begin position="647"/>
        <end position="750"/>
    </location>
</feature>
<dbReference type="EMBL" id="VOXD01000010">
    <property type="protein sequence ID" value="TXF89984.1"/>
    <property type="molecule type" value="Genomic_DNA"/>
</dbReference>
<organism evidence="12 13">
    <name type="scientific">Neolewinella aurantiaca</name>
    <dbReference type="NCBI Taxonomy" id="2602767"/>
    <lineage>
        <taxon>Bacteria</taxon>
        <taxon>Pseudomonadati</taxon>
        <taxon>Bacteroidota</taxon>
        <taxon>Saprospiria</taxon>
        <taxon>Saprospirales</taxon>
        <taxon>Lewinellaceae</taxon>
        <taxon>Neolewinella</taxon>
    </lineage>
</organism>
<evidence type="ECO:0000256" key="4">
    <source>
        <dbReference type="ARBA" id="ARBA00022485"/>
    </source>
</evidence>
<feature type="domain" description="Molybdopterin oxidoreductase" evidence="10">
    <location>
        <begin position="119"/>
        <end position="496"/>
    </location>
</feature>
<evidence type="ECO:0000256" key="9">
    <source>
        <dbReference type="ARBA" id="ARBA00023014"/>
    </source>
</evidence>
<keyword evidence="7" id="KW-0560">Oxidoreductase</keyword>
<evidence type="ECO:0000256" key="6">
    <source>
        <dbReference type="ARBA" id="ARBA00022723"/>
    </source>
</evidence>
<dbReference type="GO" id="GO:0051539">
    <property type="term" value="F:4 iron, 4 sulfur cluster binding"/>
    <property type="evidence" value="ECO:0007669"/>
    <property type="project" value="UniProtKB-KW"/>
</dbReference>
<proteinExistence type="inferred from homology"/>
<dbReference type="PANTHER" id="PTHR43105">
    <property type="entry name" value="RESPIRATORY NITRATE REDUCTASE"/>
    <property type="match status" value="1"/>
</dbReference>
<keyword evidence="9" id="KW-0411">Iron-sulfur</keyword>
<dbReference type="Pfam" id="PF01568">
    <property type="entry name" value="Molydop_binding"/>
    <property type="match status" value="1"/>
</dbReference>
<dbReference type="CDD" id="cd02767">
    <property type="entry name" value="MopB_ydeP"/>
    <property type="match status" value="1"/>
</dbReference>
<dbReference type="SUPFAM" id="SSF50692">
    <property type="entry name" value="ADC-like"/>
    <property type="match status" value="1"/>
</dbReference>
<dbReference type="GO" id="GO:0008863">
    <property type="term" value="F:formate dehydrogenase (NAD+) activity"/>
    <property type="evidence" value="ECO:0007669"/>
    <property type="project" value="InterPro"/>
</dbReference>
<keyword evidence="13" id="KW-1185">Reference proteome</keyword>
<dbReference type="Gene3D" id="3.40.228.10">
    <property type="entry name" value="Dimethylsulfoxide Reductase, domain 2"/>
    <property type="match status" value="1"/>
</dbReference>
<dbReference type="PANTHER" id="PTHR43105:SF4">
    <property type="entry name" value="PROTEIN YDEP"/>
    <property type="match status" value="1"/>
</dbReference>
<dbReference type="GO" id="GO:0016020">
    <property type="term" value="C:membrane"/>
    <property type="evidence" value="ECO:0007669"/>
    <property type="project" value="TreeGrafter"/>
</dbReference>
<dbReference type="Proteomes" id="UP000321907">
    <property type="component" value="Unassembled WGS sequence"/>
</dbReference>
<evidence type="ECO:0000313" key="13">
    <source>
        <dbReference type="Proteomes" id="UP000321907"/>
    </source>
</evidence>
<dbReference type="Pfam" id="PF00384">
    <property type="entry name" value="Molybdopterin"/>
    <property type="match status" value="1"/>
</dbReference>
<comment type="cofactor">
    <cofactor evidence="2">
        <name>[4Fe-4S] cluster</name>
        <dbReference type="ChEBI" id="CHEBI:49883"/>
    </cofactor>
</comment>
<dbReference type="GO" id="GO:0030151">
    <property type="term" value="F:molybdenum ion binding"/>
    <property type="evidence" value="ECO:0007669"/>
    <property type="project" value="InterPro"/>
</dbReference>
<reference evidence="12 13" key="1">
    <citation type="submission" date="2019-08" db="EMBL/GenBank/DDBJ databases">
        <title>Lewinella sp. strain SSH13 Genome sequencing and assembly.</title>
        <authorList>
            <person name="Kim I."/>
        </authorList>
    </citation>
    <scope>NUCLEOTIDE SEQUENCE [LARGE SCALE GENOMIC DNA]</scope>
    <source>
        <strain evidence="12 13">SSH13</strain>
    </source>
</reference>
<sequence length="769" mass="85168">MNELTPERLFDLEIRERKEYAAGLEAVKISMQHVEEYMHFGEGMRTLLKLNQKSGFDCPGCAWPDPDGRRSPVAEYCENGAKAIAEEATNMRVTPEWFARHSIDEMGAMTDFDLGKSGRITQPMYLAPGATHYAPVSWDDAFKTIAEELNGLDSPDEATFYTSGRASNEAAFLYQLFVRQYGTNNLPDCSNMCHESTGTALSEVIGIGKGTTTLEDLHEADLIIVVGQNPGTNHPRQLSALEKCKKNGGRIISINPLPEAGLMRFIDPQNPLEILKRGTSLTDLFLQVRINEDMSLVRAICKILWEEEKKAPGTVFDQEFIETHTAGYADWTKMLDDTNLTECIDASGVSAAEVYEAAGMIHGSQKIVLCYAMGLTQHENSVDVIKEMINLLLLKGSIGKTGAGICPVRGHSNVQGDRTVGVWEKLKPELRDALKANFNFEPPAEDGYDVVNSIKAMHKGKVKVFFGLGGNFVSATPDTTYTADGLRQCNLTVHISTKPNRSHVVHGKRALILPCLGRTEKDIRATGEQFVSCENSMGVVQMSKGILEPKSPHLRSEVAIICGVAAATLGDKSTVDWTAMANDYDTIRDAIASCVKGFERYNEKVREPAGFYLPNGPRNRNFGTADGKAHFTVSALSNHRLETGEYLMMTVRSHDQYNTTIYGMHDRYRGIHNERRVVMMNETDMAKAGLKTGDKVDLTSEYDGEVRHARLFQVVPYSVPSGNIATYFPEANTLVPITRTARKSNTPISKSVRVKINRREESQARTQVQ</sequence>
<dbReference type="NCBIfam" id="TIGR01701">
    <property type="entry name" value="Fdhalpha-like"/>
    <property type="match status" value="1"/>
</dbReference>
<evidence type="ECO:0000256" key="8">
    <source>
        <dbReference type="ARBA" id="ARBA00023004"/>
    </source>
</evidence>
<keyword evidence="4" id="KW-0004">4Fe-4S</keyword>
<keyword evidence="8" id="KW-0408">Iron</keyword>
<protein>
    <submittedName>
        <fullName evidence="12">FdhF/YdeP family oxidoreductase</fullName>
    </submittedName>
</protein>
<dbReference type="InterPro" id="IPR010046">
    <property type="entry name" value="Mopterin_OxRdtse_a_bac"/>
</dbReference>
<dbReference type="InterPro" id="IPR041953">
    <property type="entry name" value="YdeP_MopB"/>
</dbReference>
<comment type="similarity">
    <text evidence="3">Belongs to the prokaryotic molybdopterin-containing oxidoreductase family.</text>
</comment>
<dbReference type="InterPro" id="IPR006657">
    <property type="entry name" value="MoPterin_dinucl-bd_dom"/>
</dbReference>
<evidence type="ECO:0000313" key="12">
    <source>
        <dbReference type="EMBL" id="TXF89984.1"/>
    </source>
</evidence>
<evidence type="ECO:0000256" key="3">
    <source>
        <dbReference type="ARBA" id="ARBA00010312"/>
    </source>
</evidence>
<gene>
    <name evidence="12" type="ORF">FUA23_08510</name>
</gene>
<dbReference type="SUPFAM" id="SSF53706">
    <property type="entry name" value="Formate dehydrogenase/DMSO reductase, domains 1-3"/>
    <property type="match status" value="1"/>
</dbReference>
<dbReference type="Gene3D" id="3.40.50.740">
    <property type="match status" value="1"/>
</dbReference>
<evidence type="ECO:0000259" key="11">
    <source>
        <dbReference type="Pfam" id="PF01568"/>
    </source>
</evidence>
<dbReference type="CDD" id="cd02787">
    <property type="entry name" value="MopB_CT_ydeP"/>
    <property type="match status" value="1"/>
</dbReference>
<accession>A0A5C7FUJ0</accession>
<comment type="cofactor">
    <cofactor evidence="1">
        <name>Mo-bis(molybdopterin guanine dinucleotide)</name>
        <dbReference type="ChEBI" id="CHEBI:60539"/>
    </cofactor>
</comment>
<dbReference type="PIRSF" id="PIRSF000144">
    <property type="entry name" value="CbbBc"/>
    <property type="match status" value="1"/>
</dbReference>
<dbReference type="OrthoDB" id="9792592at2"/>
<comment type="caution">
    <text evidence="12">The sequence shown here is derived from an EMBL/GenBank/DDBJ whole genome shotgun (WGS) entry which is preliminary data.</text>
</comment>
<evidence type="ECO:0000256" key="1">
    <source>
        <dbReference type="ARBA" id="ARBA00001942"/>
    </source>
</evidence>
<evidence type="ECO:0000259" key="10">
    <source>
        <dbReference type="Pfam" id="PF00384"/>
    </source>
</evidence>
<evidence type="ECO:0000256" key="7">
    <source>
        <dbReference type="ARBA" id="ARBA00023002"/>
    </source>
</evidence>
<dbReference type="InterPro" id="IPR050123">
    <property type="entry name" value="Prok_molybdopt-oxidoreductase"/>
</dbReference>
<dbReference type="GO" id="GO:0045333">
    <property type="term" value="P:cellular respiration"/>
    <property type="evidence" value="ECO:0007669"/>
    <property type="project" value="UniProtKB-ARBA"/>
</dbReference>
<evidence type="ECO:0000256" key="5">
    <source>
        <dbReference type="ARBA" id="ARBA00022505"/>
    </source>
</evidence>
<evidence type="ECO:0000256" key="2">
    <source>
        <dbReference type="ARBA" id="ARBA00001966"/>
    </source>
</evidence>
<dbReference type="InterPro" id="IPR006656">
    <property type="entry name" value="Mopterin_OxRdtase"/>
</dbReference>
<keyword evidence="6" id="KW-0479">Metal-binding</keyword>
<dbReference type="AlphaFoldDB" id="A0A5C7FUJ0"/>